<dbReference type="AlphaFoldDB" id="A0A4R2QQ27"/>
<evidence type="ECO:0008006" key="3">
    <source>
        <dbReference type="Google" id="ProtNLM"/>
    </source>
</evidence>
<accession>A0A4R2QQ27</accession>
<dbReference type="Gene3D" id="1.20.140.10">
    <property type="entry name" value="Butyryl-CoA Dehydrogenase, subunit A, domain 3"/>
    <property type="match status" value="1"/>
</dbReference>
<dbReference type="EMBL" id="SLXQ01000007">
    <property type="protein sequence ID" value="TCP50768.1"/>
    <property type="molecule type" value="Genomic_DNA"/>
</dbReference>
<evidence type="ECO:0000313" key="1">
    <source>
        <dbReference type="EMBL" id="TCP50768.1"/>
    </source>
</evidence>
<proteinExistence type="predicted"/>
<dbReference type="Proteomes" id="UP000294911">
    <property type="component" value="Unassembled WGS sequence"/>
</dbReference>
<comment type="caution">
    <text evidence="1">The sequence shown here is derived from an EMBL/GenBank/DDBJ whole genome shotgun (WGS) entry which is preliminary data.</text>
</comment>
<name>A0A4R2QQ27_9PSEU</name>
<reference evidence="1 2" key="1">
    <citation type="submission" date="2019-03" db="EMBL/GenBank/DDBJ databases">
        <title>Genomic Encyclopedia of Type Strains, Phase IV (KMG-IV): sequencing the most valuable type-strain genomes for metagenomic binning, comparative biology and taxonomic classification.</title>
        <authorList>
            <person name="Goeker M."/>
        </authorList>
    </citation>
    <scope>NUCLEOTIDE SEQUENCE [LARGE SCALE GENOMIC DNA]</scope>
    <source>
        <strain evidence="1 2">DSM 45765</strain>
    </source>
</reference>
<organism evidence="1 2">
    <name type="scientific">Tamaricihabitans halophyticus</name>
    <dbReference type="NCBI Taxonomy" id="1262583"/>
    <lineage>
        <taxon>Bacteria</taxon>
        <taxon>Bacillati</taxon>
        <taxon>Actinomycetota</taxon>
        <taxon>Actinomycetes</taxon>
        <taxon>Pseudonocardiales</taxon>
        <taxon>Pseudonocardiaceae</taxon>
        <taxon>Tamaricihabitans</taxon>
    </lineage>
</organism>
<protein>
    <recommendedName>
        <fullName evidence="3">Acyl-CoA dehydrogenase-like protein</fullName>
    </recommendedName>
</protein>
<gene>
    <name evidence="1" type="ORF">EV191_10728</name>
</gene>
<evidence type="ECO:0000313" key="2">
    <source>
        <dbReference type="Proteomes" id="UP000294911"/>
    </source>
</evidence>
<sequence>MASAKAFAEGVAVQLSNALFDLCVTPTGLADLNLHRHWRNARTHALCSPTHWPTQHIGGYLINGTLPPHVRQL</sequence>
<keyword evidence="2" id="KW-1185">Reference proteome</keyword>